<sequence length="171" mass="19324">MIQRLAFILGMILLVTACQNKEAPEDTQKTASPSSVNHEEVTGDESAASPSQLQDEDAPPEYIDERIYAGDKLAIVKQMNARLRYLYEQDEEGYMSLFTPRAPVSGMSEYKVRKVIALSDIKITEQRKIYEATVNVTELRAGDENEYSSMMVFQRKKTDGDAAQWFIADID</sequence>
<gene>
    <name evidence="2" type="ORF">ABXS70_17945</name>
</gene>
<dbReference type="RefSeq" id="WP_342554953.1">
    <property type="nucleotide sequence ID" value="NZ_CP159992.1"/>
</dbReference>
<name>A0AAU8N9G3_9BACL</name>
<proteinExistence type="predicted"/>
<organism evidence="2">
    <name type="scientific">Paenibacillus sp. AN1007</name>
    <dbReference type="NCBI Taxonomy" id="3151385"/>
    <lineage>
        <taxon>Bacteria</taxon>
        <taxon>Bacillati</taxon>
        <taxon>Bacillota</taxon>
        <taxon>Bacilli</taxon>
        <taxon>Bacillales</taxon>
        <taxon>Paenibacillaceae</taxon>
        <taxon>Paenibacillus</taxon>
    </lineage>
</organism>
<evidence type="ECO:0000313" key="2">
    <source>
        <dbReference type="EMBL" id="XCP93112.1"/>
    </source>
</evidence>
<accession>A0AAU8N9G3</accession>
<feature type="region of interest" description="Disordered" evidence="1">
    <location>
        <begin position="23"/>
        <end position="59"/>
    </location>
</feature>
<dbReference type="EMBL" id="CP159992">
    <property type="protein sequence ID" value="XCP93112.1"/>
    <property type="molecule type" value="Genomic_DNA"/>
</dbReference>
<dbReference type="AlphaFoldDB" id="A0AAU8N9G3"/>
<evidence type="ECO:0008006" key="3">
    <source>
        <dbReference type="Google" id="ProtNLM"/>
    </source>
</evidence>
<evidence type="ECO:0000256" key="1">
    <source>
        <dbReference type="SAM" id="MobiDB-lite"/>
    </source>
</evidence>
<dbReference type="PROSITE" id="PS51257">
    <property type="entry name" value="PROKAR_LIPOPROTEIN"/>
    <property type="match status" value="1"/>
</dbReference>
<reference evidence="2" key="1">
    <citation type="submission" date="2024-05" db="EMBL/GenBank/DDBJ databases">
        <title>Draft genome assemblies of 36 bacteria isolated from hibernating arctic ground squirrels.</title>
        <authorList>
            <person name="McKee H."/>
            <person name="Mullen L."/>
            <person name="Drown D.M."/>
            <person name="Duddleston K.N."/>
        </authorList>
    </citation>
    <scope>NUCLEOTIDE SEQUENCE</scope>
    <source>
        <strain evidence="2">AN1007</strain>
    </source>
</reference>
<protein>
    <recommendedName>
        <fullName evidence="3">DUF4829 domain-containing protein</fullName>
    </recommendedName>
</protein>